<dbReference type="Gene3D" id="3.40.50.10240">
    <property type="entry name" value="Thiamin pyrophosphokinase, catalytic domain"/>
    <property type="match status" value="1"/>
</dbReference>
<evidence type="ECO:0000256" key="4">
    <source>
        <dbReference type="ARBA" id="ARBA00022840"/>
    </source>
</evidence>
<evidence type="ECO:0000313" key="7">
    <source>
        <dbReference type="Proteomes" id="UP000184731"/>
    </source>
</evidence>
<protein>
    <recommendedName>
        <fullName evidence="5">Thiamin pyrophosphokinase catalytic domain-containing protein</fullName>
    </recommendedName>
</protein>
<dbReference type="EMBL" id="CP017834">
    <property type="protein sequence ID" value="APJ03152.1"/>
    <property type="molecule type" value="Genomic_DNA"/>
</dbReference>
<dbReference type="AlphaFoldDB" id="A0A1L4CYY0"/>
<dbReference type="InterPro" id="IPR036759">
    <property type="entry name" value="TPK_catalytic_sf"/>
</dbReference>
<keyword evidence="3" id="KW-0418">Kinase</keyword>
<name>A0A1L4CYY0_9BACT</name>
<reference evidence="6 7" key="1">
    <citation type="submission" date="2016-10" db="EMBL/GenBank/DDBJ databases">
        <title>Silvanigrella aquatica sp. nov., isolated from a freshwater lake located in the Black Forest, Germany, description of Silvanigrellaceae fam. nov., Silvanigrellales ord. nov., reclassification of the order Bdellovibrionales in the class Oligoflexia, reclassification of the families Bacteriovoracaceae and Halobacteriovoraceae in the new order Bacteriovoracales ord. nov., and reclassification of the family Pseudobacteriovoracaceae in the order Oligoflexiales.</title>
        <authorList>
            <person name="Hahn M.W."/>
            <person name="Schmidt J."/>
            <person name="Koll U."/>
            <person name="Rohde M."/>
            <person name="Verbag S."/>
            <person name="Pitt A."/>
            <person name="Nakai R."/>
            <person name="Naganuma T."/>
            <person name="Lang E."/>
        </authorList>
    </citation>
    <scope>NUCLEOTIDE SEQUENCE [LARGE SCALE GENOMIC DNA]</scope>
    <source>
        <strain evidence="6 7">MWH-Nonnen-W8red</strain>
    </source>
</reference>
<keyword evidence="1" id="KW-0808">Transferase</keyword>
<dbReference type="SUPFAM" id="SSF63999">
    <property type="entry name" value="Thiamin pyrophosphokinase, catalytic domain"/>
    <property type="match status" value="1"/>
</dbReference>
<proteinExistence type="predicted"/>
<dbReference type="OrthoDB" id="5294058at2"/>
<dbReference type="KEGG" id="saqi:AXG55_04225"/>
<keyword evidence="4" id="KW-0067">ATP-binding</keyword>
<keyword evidence="2" id="KW-0547">Nucleotide-binding</keyword>
<organism evidence="6 7">
    <name type="scientific">Silvanigrella aquatica</name>
    <dbReference type="NCBI Taxonomy" id="1915309"/>
    <lineage>
        <taxon>Bacteria</taxon>
        <taxon>Pseudomonadati</taxon>
        <taxon>Bdellovibrionota</taxon>
        <taxon>Oligoflexia</taxon>
        <taxon>Silvanigrellales</taxon>
        <taxon>Silvanigrellaceae</taxon>
        <taxon>Silvanigrella</taxon>
    </lineage>
</organism>
<dbReference type="Pfam" id="PF04263">
    <property type="entry name" value="TPK_catalytic"/>
    <property type="match status" value="1"/>
</dbReference>
<dbReference type="GO" id="GO:0009229">
    <property type="term" value="P:thiamine diphosphate biosynthetic process"/>
    <property type="evidence" value="ECO:0007669"/>
    <property type="project" value="InterPro"/>
</dbReference>
<dbReference type="GO" id="GO:0005524">
    <property type="term" value="F:ATP binding"/>
    <property type="evidence" value="ECO:0007669"/>
    <property type="project" value="UniProtKB-KW"/>
</dbReference>
<dbReference type="GO" id="GO:0004788">
    <property type="term" value="F:thiamine diphosphokinase activity"/>
    <property type="evidence" value="ECO:0007669"/>
    <property type="project" value="InterPro"/>
</dbReference>
<keyword evidence="7" id="KW-1185">Reference proteome</keyword>
<feature type="domain" description="Thiamin pyrophosphokinase catalytic" evidence="5">
    <location>
        <begin position="39"/>
        <end position="149"/>
    </location>
</feature>
<evidence type="ECO:0000256" key="2">
    <source>
        <dbReference type="ARBA" id="ARBA00022741"/>
    </source>
</evidence>
<dbReference type="RefSeq" id="WP_148696877.1">
    <property type="nucleotide sequence ID" value="NZ_CP017834.1"/>
</dbReference>
<dbReference type="GO" id="GO:0016301">
    <property type="term" value="F:kinase activity"/>
    <property type="evidence" value="ECO:0007669"/>
    <property type="project" value="UniProtKB-KW"/>
</dbReference>
<dbReference type="STRING" id="1915309.AXG55_04225"/>
<evidence type="ECO:0000259" key="5">
    <source>
        <dbReference type="Pfam" id="PF04263"/>
    </source>
</evidence>
<evidence type="ECO:0000256" key="1">
    <source>
        <dbReference type="ARBA" id="ARBA00022679"/>
    </source>
</evidence>
<gene>
    <name evidence="6" type="ORF">AXG55_04225</name>
</gene>
<accession>A0A1L4CYY0</accession>
<sequence length="240" mass="27096">MNQRLNIKKYIIFLNGKNLITNTQVLSHNIKSTSIKKINNSILFAADGGLNYIIKNKIRYPKLIWVGDADSLNPTATKYLEKKLESNRNSNLNLKNPEIHILSLKKNKNYSDFAALLDHILQNSSDEKVFLEIFCGLGGRRDHENANILEAERFLTLLPNGGICYFHGGLILSSIEFEVLKIKNMSFSLFCKKEMAEVEIIGALYSGKFNLERPSHGLSNSASNSRILIRPSSSLISVYF</sequence>
<evidence type="ECO:0000256" key="3">
    <source>
        <dbReference type="ARBA" id="ARBA00022777"/>
    </source>
</evidence>
<evidence type="ECO:0000313" key="6">
    <source>
        <dbReference type="EMBL" id="APJ03152.1"/>
    </source>
</evidence>
<dbReference type="InterPro" id="IPR007371">
    <property type="entry name" value="TPK_catalytic"/>
</dbReference>
<dbReference type="Proteomes" id="UP000184731">
    <property type="component" value="Chromosome"/>
</dbReference>